<feature type="domain" description="ABC transmembrane type-1" evidence="9">
    <location>
        <begin position="65"/>
        <end position="272"/>
    </location>
</feature>
<evidence type="ECO:0000256" key="7">
    <source>
        <dbReference type="ARBA" id="ARBA00023136"/>
    </source>
</evidence>
<keyword evidence="2 8" id="KW-0813">Transport</keyword>
<dbReference type="InterPro" id="IPR000515">
    <property type="entry name" value="MetI-like"/>
</dbReference>
<proteinExistence type="inferred from homology"/>
<dbReference type="CDD" id="cd06261">
    <property type="entry name" value="TM_PBP2"/>
    <property type="match status" value="2"/>
</dbReference>
<feature type="transmembrane region" description="Helical" evidence="8">
    <location>
        <begin position="379"/>
        <end position="404"/>
    </location>
</feature>
<feature type="transmembrane region" description="Helical" evidence="8">
    <location>
        <begin position="416"/>
        <end position="438"/>
    </location>
</feature>
<dbReference type="PANTHER" id="PTHR43357">
    <property type="entry name" value="INNER MEMBRANE ABC TRANSPORTER PERMEASE PROTEIN YDCV"/>
    <property type="match status" value="1"/>
</dbReference>
<feature type="transmembrane region" description="Helical" evidence="8">
    <location>
        <begin position="302"/>
        <end position="324"/>
    </location>
</feature>
<keyword evidence="4" id="KW-0997">Cell inner membrane</keyword>
<keyword evidence="11" id="KW-1185">Reference proteome</keyword>
<keyword evidence="6 8" id="KW-1133">Transmembrane helix</keyword>
<organism evidence="10 11">
    <name type="scientific">Chelatococcus sambhunathii</name>
    <dbReference type="NCBI Taxonomy" id="363953"/>
    <lineage>
        <taxon>Bacteria</taxon>
        <taxon>Pseudomonadati</taxon>
        <taxon>Pseudomonadota</taxon>
        <taxon>Alphaproteobacteria</taxon>
        <taxon>Hyphomicrobiales</taxon>
        <taxon>Chelatococcaceae</taxon>
        <taxon>Chelatococcus</taxon>
    </lineage>
</organism>
<feature type="domain" description="ABC transmembrane type-1" evidence="9">
    <location>
        <begin position="344"/>
        <end position="549"/>
    </location>
</feature>
<comment type="similarity">
    <text evidence="8">Belongs to the binding-protein-dependent transport system permease family.</text>
</comment>
<feature type="transmembrane region" description="Helical" evidence="8">
    <location>
        <begin position="531"/>
        <end position="549"/>
    </location>
</feature>
<evidence type="ECO:0000256" key="6">
    <source>
        <dbReference type="ARBA" id="ARBA00022989"/>
    </source>
</evidence>
<sequence length="559" mass="58058">MTSVPTQAHRGARNTVRLRLDGWTVAAALVAALPAVPILSLALTALGGSFGGWSELAAYVLPAAIRDSAILLAGVGLFAAVVGCGAAWLVTAYDFRGRRSLEWMLLLPLAIPTYVAAYAWLDLTHPLGPLQSGLRALLGFTSPRQFRLPDIRGMGGAILLLGLVLYPYVYLTVRATFLAQSATLIEAARTLGVARRDVFRRVALPLARPALALGVSLALMEALNDIGASEFLGVKTITVSVYSTWVTRNDLPGAAQIALAMLLFVTALVFVERWGRRGQRYAASARNARPTRPMRLTGWRGVAAFAVGFTPVLLGFLAPATHIAVQAVKRLDFAGLSGSIIREVLNTVAVATFATVVIVALGAVAAYAARLRPAGAAPLLARVASLGYAVPGTVVVIGLIGPVAALDRGFAAAGGWLGVATGLVMIGSGAALILAYAVRFLAIGVGGAEAGLARTPLALDGAARTLGDTPFAALRRIHLPLARGSIAAAAILVFVDVMKELPATLLIRPLNFETLATHLYAEAARGTYEDGAVAALIIVAVGVLPVILLSRIGTTAAKS</sequence>
<dbReference type="PANTHER" id="PTHR43357:SF3">
    <property type="entry name" value="FE(3+)-TRANSPORT SYSTEM PERMEASE PROTEIN FBPB 2"/>
    <property type="match status" value="1"/>
</dbReference>
<evidence type="ECO:0000313" key="11">
    <source>
        <dbReference type="Proteomes" id="UP001181622"/>
    </source>
</evidence>
<dbReference type="EMBL" id="JADBEO010000053">
    <property type="protein sequence ID" value="MDR4308472.1"/>
    <property type="molecule type" value="Genomic_DNA"/>
</dbReference>
<feature type="transmembrane region" description="Helical" evidence="8">
    <location>
        <begin position="481"/>
        <end position="498"/>
    </location>
</feature>
<evidence type="ECO:0000256" key="2">
    <source>
        <dbReference type="ARBA" id="ARBA00022448"/>
    </source>
</evidence>
<dbReference type="SUPFAM" id="SSF161098">
    <property type="entry name" value="MetI-like"/>
    <property type="match status" value="2"/>
</dbReference>
<evidence type="ECO:0000259" key="9">
    <source>
        <dbReference type="PROSITE" id="PS50928"/>
    </source>
</evidence>
<protein>
    <submittedName>
        <fullName evidence="10">Iron ABC transporter permease</fullName>
    </submittedName>
</protein>
<evidence type="ECO:0000256" key="3">
    <source>
        <dbReference type="ARBA" id="ARBA00022475"/>
    </source>
</evidence>
<feature type="transmembrane region" description="Helical" evidence="8">
    <location>
        <begin position="103"/>
        <end position="121"/>
    </location>
</feature>
<dbReference type="Proteomes" id="UP001181622">
    <property type="component" value="Unassembled WGS sequence"/>
</dbReference>
<dbReference type="RefSeq" id="WP_375338342.1">
    <property type="nucleotide sequence ID" value="NZ_JADBEO010000053.1"/>
</dbReference>
<dbReference type="Gene3D" id="1.10.3720.10">
    <property type="entry name" value="MetI-like"/>
    <property type="match status" value="2"/>
</dbReference>
<dbReference type="PROSITE" id="PS50928">
    <property type="entry name" value="ABC_TM1"/>
    <property type="match status" value="2"/>
</dbReference>
<feature type="transmembrane region" description="Helical" evidence="8">
    <location>
        <begin position="202"/>
        <end position="220"/>
    </location>
</feature>
<dbReference type="InterPro" id="IPR035906">
    <property type="entry name" value="MetI-like_sf"/>
</dbReference>
<dbReference type="Pfam" id="PF00528">
    <property type="entry name" value="BPD_transp_1"/>
    <property type="match status" value="1"/>
</dbReference>
<keyword evidence="7 8" id="KW-0472">Membrane</keyword>
<feature type="transmembrane region" description="Helical" evidence="8">
    <location>
        <begin position="151"/>
        <end position="171"/>
    </location>
</feature>
<reference evidence="10" key="1">
    <citation type="submission" date="2020-10" db="EMBL/GenBank/DDBJ databases">
        <authorList>
            <person name="Abbas A."/>
            <person name="Razzaq R."/>
            <person name="Waqas M."/>
            <person name="Abbas N."/>
            <person name="Nielsen T.K."/>
            <person name="Hansen L.H."/>
            <person name="Hussain S."/>
            <person name="Shahid M."/>
        </authorList>
    </citation>
    <scope>NUCLEOTIDE SEQUENCE</scope>
    <source>
        <strain evidence="10">S14</strain>
    </source>
</reference>
<feature type="transmembrane region" description="Helical" evidence="8">
    <location>
        <begin position="23"/>
        <end position="50"/>
    </location>
</feature>
<evidence type="ECO:0000313" key="10">
    <source>
        <dbReference type="EMBL" id="MDR4308472.1"/>
    </source>
</evidence>
<evidence type="ECO:0000256" key="8">
    <source>
        <dbReference type="RuleBase" id="RU363032"/>
    </source>
</evidence>
<keyword evidence="3" id="KW-1003">Cell membrane</keyword>
<comment type="subcellular location">
    <subcellularLocation>
        <location evidence="1">Cell inner membrane</location>
        <topology evidence="1">Multi-pass membrane protein</topology>
    </subcellularLocation>
    <subcellularLocation>
        <location evidence="8">Cell membrane</location>
        <topology evidence="8">Multi-pass membrane protein</topology>
    </subcellularLocation>
</comment>
<evidence type="ECO:0000256" key="4">
    <source>
        <dbReference type="ARBA" id="ARBA00022519"/>
    </source>
</evidence>
<evidence type="ECO:0000256" key="1">
    <source>
        <dbReference type="ARBA" id="ARBA00004429"/>
    </source>
</evidence>
<comment type="caution">
    <text evidence="10">The sequence shown here is derived from an EMBL/GenBank/DDBJ whole genome shotgun (WGS) entry which is preliminary data.</text>
</comment>
<name>A0ABU1DK22_9HYPH</name>
<feature type="transmembrane region" description="Helical" evidence="8">
    <location>
        <begin position="344"/>
        <end position="367"/>
    </location>
</feature>
<keyword evidence="5 8" id="KW-0812">Transmembrane</keyword>
<evidence type="ECO:0000256" key="5">
    <source>
        <dbReference type="ARBA" id="ARBA00022692"/>
    </source>
</evidence>
<accession>A0ABU1DK22</accession>
<gene>
    <name evidence="10" type="ORF">IHQ68_17775</name>
</gene>
<feature type="transmembrane region" description="Helical" evidence="8">
    <location>
        <begin position="253"/>
        <end position="271"/>
    </location>
</feature>
<feature type="transmembrane region" description="Helical" evidence="8">
    <location>
        <begin position="70"/>
        <end position="91"/>
    </location>
</feature>